<evidence type="ECO:0000256" key="1">
    <source>
        <dbReference type="SAM" id="MobiDB-lite"/>
    </source>
</evidence>
<dbReference type="Proteomes" id="UP001172101">
    <property type="component" value="Unassembled WGS sequence"/>
</dbReference>
<dbReference type="AlphaFoldDB" id="A0AA39ZUR1"/>
<feature type="compositionally biased region" description="Basic residues" evidence="1">
    <location>
        <begin position="59"/>
        <end position="72"/>
    </location>
</feature>
<dbReference type="GeneID" id="85323927"/>
<feature type="region of interest" description="Disordered" evidence="1">
    <location>
        <begin position="1"/>
        <end position="72"/>
    </location>
</feature>
<reference evidence="2" key="1">
    <citation type="submission" date="2023-06" db="EMBL/GenBank/DDBJ databases">
        <title>Genome-scale phylogeny and comparative genomics of the fungal order Sordariales.</title>
        <authorList>
            <consortium name="Lawrence Berkeley National Laboratory"/>
            <person name="Hensen N."/>
            <person name="Bonometti L."/>
            <person name="Westerberg I."/>
            <person name="Brannstrom I.O."/>
            <person name="Guillou S."/>
            <person name="Cros-Aarteil S."/>
            <person name="Calhoun S."/>
            <person name="Haridas S."/>
            <person name="Kuo A."/>
            <person name="Mondo S."/>
            <person name="Pangilinan J."/>
            <person name="Riley R."/>
            <person name="LaButti K."/>
            <person name="Andreopoulos B."/>
            <person name="Lipzen A."/>
            <person name="Chen C."/>
            <person name="Yanf M."/>
            <person name="Daum C."/>
            <person name="Ng V."/>
            <person name="Clum A."/>
            <person name="Steindorff A."/>
            <person name="Ohm R."/>
            <person name="Martin F."/>
            <person name="Silar P."/>
            <person name="Natvig D."/>
            <person name="Lalanne C."/>
            <person name="Gautier V."/>
            <person name="Ament-velasquez S.L."/>
            <person name="Kruys A."/>
            <person name="Hutchinson M.I."/>
            <person name="Powell A.J."/>
            <person name="Barry K."/>
            <person name="Miller A.N."/>
            <person name="Grigoriev I.V."/>
            <person name="Debuchy R."/>
            <person name="Gladieux P."/>
            <person name="Thoren M.H."/>
            <person name="Johannesson H."/>
        </authorList>
    </citation>
    <scope>NUCLEOTIDE SEQUENCE</scope>
    <source>
        <strain evidence="2">SMH2392-1A</strain>
    </source>
</reference>
<evidence type="ECO:0000313" key="3">
    <source>
        <dbReference type="Proteomes" id="UP001172101"/>
    </source>
</evidence>
<dbReference type="RefSeq" id="XP_060290882.1">
    <property type="nucleotide sequence ID" value="XM_060440657.1"/>
</dbReference>
<feature type="compositionally biased region" description="Basic and acidic residues" evidence="1">
    <location>
        <begin position="15"/>
        <end position="25"/>
    </location>
</feature>
<evidence type="ECO:0000313" key="2">
    <source>
        <dbReference type="EMBL" id="KAK0704023.1"/>
    </source>
</evidence>
<gene>
    <name evidence="2" type="ORF">B0T26DRAFT_681637</name>
</gene>
<protein>
    <submittedName>
        <fullName evidence="2">Uncharacterized protein</fullName>
    </submittedName>
</protein>
<comment type="caution">
    <text evidence="2">The sequence shown here is derived from an EMBL/GenBank/DDBJ whole genome shotgun (WGS) entry which is preliminary data.</text>
</comment>
<accession>A0AA39ZUR1</accession>
<organism evidence="2 3">
    <name type="scientific">Lasiosphaeria miniovina</name>
    <dbReference type="NCBI Taxonomy" id="1954250"/>
    <lineage>
        <taxon>Eukaryota</taxon>
        <taxon>Fungi</taxon>
        <taxon>Dikarya</taxon>
        <taxon>Ascomycota</taxon>
        <taxon>Pezizomycotina</taxon>
        <taxon>Sordariomycetes</taxon>
        <taxon>Sordariomycetidae</taxon>
        <taxon>Sordariales</taxon>
        <taxon>Lasiosphaeriaceae</taxon>
        <taxon>Lasiosphaeria</taxon>
    </lineage>
</organism>
<sequence length="195" mass="22226">MASQQYEIATGTRRKACERADRNEENLSGGLRNKKGPSSDSDVKLYNQTKQDKDATAKPRWKTKKKDKRRVWKVGRSSTESLGPLVYTEERVDEQRGEDGERVVVQLEVLDDSNARCSFTSDSNVAHEGFMARLRFPRLGEGLRFEEHKFTQRVEIETSGSFGEMLAVLATADSGPCRPSRLYYMLDSKRLRAQQ</sequence>
<dbReference type="EMBL" id="JAUIRO010000008">
    <property type="protein sequence ID" value="KAK0704023.1"/>
    <property type="molecule type" value="Genomic_DNA"/>
</dbReference>
<name>A0AA39ZUR1_9PEZI</name>
<keyword evidence="3" id="KW-1185">Reference proteome</keyword>
<proteinExistence type="predicted"/>